<evidence type="ECO:0000313" key="6">
    <source>
        <dbReference type="Proteomes" id="UP000267921"/>
    </source>
</evidence>
<dbReference type="OrthoDB" id="120574at2157"/>
<evidence type="ECO:0000313" key="1">
    <source>
        <dbReference type="EMBL" id="APH38572.1"/>
    </source>
</evidence>
<reference evidence="1 4" key="1">
    <citation type="submission" date="2016-10" db="EMBL/GenBank/DDBJ databases">
        <title>Methanohalophilus halophilus.</title>
        <authorList>
            <person name="L'haridon S."/>
        </authorList>
    </citation>
    <scope>NUCLEOTIDE SEQUENCE [LARGE SCALE GENOMIC DNA]</scope>
    <source>
        <strain evidence="1 4">Z-7982</strain>
    </source>
</reference>
<dbReference type="Proteomes" id="UP000198669">
    <property type="component" value="Unassembled WGS sequence"/>
</dbReference>
<dbReference type="KEGG" id="mhaz:BHR79_03105"/>
<reference evidence="2 6" key="3">
    <citation type="submission" date="2018-10" db="EMBL/GenBank/DDBJ databases">
        <title>Cultivation of a novel Methanohalophilus strain from Kebrit Deep of the Red Sea and a genomic comparison of members of the genus Methanohalophilus.</title>
        <authorList>
            <person name="Guan Y."/>
            <person name="Ngugi D.K."/>
            <person name="Stingl U."/>
        </authorList>
    </citation>
    <scope>NUCLEOTIDE SEQUENCE [LARGE SCALE GENOMIC DNA]</scope>
    <source>
        <strain evidence="2 6">DSM 3094</strain>
    </source>
</reference>
<dbReference type="STRING" id="2177.BHR79_03105"/>
<reference evidence="3 5" key="2">
    <citation type="submission" date="2016-10" db="EMBL/GenBank/DDBJ databases">
        <authorList>
            <person name="de Groot N.N."/>
        </authorList>
    </citation>
    <scope>NUCLEOTIDE SEQUENCE [LARGE SCALE GENOMIC DNA]</scope>
    <source>
        <strain evidence="3 5">Z-7982</strain>
    </source>
</reference>
<evidence type="ECO:0000313" key="4">
    <source>
        <dbReference type="Proteomes" id="UP000186879"/>
    </source>
</evidence>
<protein>
    <recommendedName>
        <fullName evidence="7">DUF4298 domain-containing protein</fullName>
    </recommendedName>
</protein>
<dbReference type="EMBL" id="CP017921">
    <property type="protein sequence ID" value="APH38572.1"/>
    <property type="molecule type" value="Genomic_DNA"/>
</dbReference>
<keyword evidence="4" id="KW-1185">Reference proteome</keyword>
<dbReference type="AlphaFoldDB" id="A0A1L3Q123"/>
<dbReference type="Proteomes" id="UP000186879">
    <property type="component" value="Chromosome"/>
</dbReference>
<dbReference type="GeneID" id="30582718"/>
<evidence type="ECO:0008006" key="7">
    <source>
        <dbReference type="Google" id="ProtNLM"/>
    </source>
</evidence>
<organism evidence="1 4">
    <name type="scientific">Methanohalophilus halophilus</name>
    <dbReference type="NCBI Taxonomy" id="2177"/>
    <lineage>
        <taxon>Archaea</taxon>
        <taxon>Methanobacteriati</taxon>
        <taxon>Methanobacteriota</taxon>
        <taxon>Stenosarchaea group</taxon>
        <taxon>Methanomicrobia</taxon>
        <taxon>Methanosarcinales</taxon>
        <taxon>Methanosarcinaceae</taxon>
        <taxon>Methanohalophilus</taxon>
    </lineage>
</organism>
<evidence type="ECO:0000313" key="2">
    <source>
        <dbReference type="EMBL" id="RNI08432.1"/>
    </source>
</evidence>
<accession>A0A1L3Q123</accession>
<dbReference type="EMBL" id="FNMU01000001">
    <property type="protein sequence ID" value="SDW15168.1"/>
    <property type="molecule type" value="Genomic_DNA"/>
</dbReference>
<evidence type="ECO:0000313" key="3">
    <source>
        <dbReference type="EMBL" id="SDW15168.1"/>
    </source>
</evidence>
<sequence>MEVAISDDAIEVVKESLEKEILLLRTKIRLAEKEIALFEDRYNMPSSRFCIEFENDDLGDSQEYFEWWGLLTGLETLKTQLDQAQSVISNL</sequence>
<evidence type="ECO:0000313" key="5">
    <source>
        <dbReference type="Proteomes" id="UP000198669"/>
    </source>
</evidence>
<gene>
    <name evidence="1" type="ORF">BHR79_03105</name>
    <name evidence="2" type="ORF">EFE40_07765</name>
    <name evidence="3" type="ORF">SAMN04515625_0453</name>
</gene>
<name>A0A1L3Q123_9EURY</name>
<proteinExistence type="predicted"/>
<dbReference type="RefSeq" id="WP_072561024.1">
    <property type="nucleotide sequence ID" value="NZ_CP017921.1"/>
</dbReference>
<dbReference type="Proteomes" id="UP000267921">
    <property type="component" value="Unassembled WGS sequence"/>
</dbReference>
<dbReference type="EMBL" id="RJJG01000005">
    <property type="protein sequence ID" value="RNI08432.1"/>
    <property type="molecule type" value="Genomic_DNA"/>
</dbReference>